<keyword evidence="4 8" id="KW-1003">Cell membrane</keyword>
<feature type="domain" description="ABC transmembrane type-2" evidence="9">
    <location>
        <begin position="38"/>
        <end position="261"/>
    </location>
</feature>
<dbReference type="RefSeq" id="WP_069330031.1">
    <property type="nucleotide sequence ID" value="NZ_MDER01000114.1"/>
</dbReference>
<evidence type="ECO:0000256" key="2">
    <source>
        <dbReference type="ARBA" id="ARBA00007783"/>
    </source>
</evidence>
<dbReference type="InterPro" id="IPR013525">
    <property type="entry name" value="ABC2_TM"/>
</dbReference>
<dbReference type="PANTHER" id="PTHR30413">
    <property type="entry name" value="INNER MEMBRANE TRANSPORT PERMEASE"/>
    <property type="match status" value="1"/>
</dbReference>
<accession>A0A1E3KX02</accession>
<dbReference type="GO" id="GO:0005886">
    <property type="term" value="C:plasma membrane"/>
    <property type="evidence" value="ECO:0007669"/>
    <property type="project" value="UniProtKB-SubCell"/>
</dbReference>
<feature type="transmembrane region" description="Helical" evidence="8">
    <location>
        <begin position="38"/>
        <end position="57"/>
    </location>
</feature>
<reference evidence="10 11" key="1">
    <citation type="submission" date="2016-08" db="EMBL/GenBank/DDBJ databases">
        <title>Genome sequencing of Paenibacillus sp. TI45-13ar, isolated from Korean traditional nuruk.</title>
        <authorList>
            <person name="Kim S.-J."/>
        </authorList>
    </citation>
    <scope>NUCLEOTIDE SEQUENCE [LARGE SCALE GENOMIC DNA]</scope>
    <source>
        <strain evidence="10 11">TI45-13ar</strain>
    </source>
</reference>
<keyword evidence="3 8" id="KW-0813">Transport</keyword>
<feature type="transmembrane region" description="Helical" evidence="8">
    <location>
        <begin position="152"/>
        <end position="175"/>
    </location>
</feature>
<keyword evidence="5 8" id="KW-0812">Transmembrane</keyword>
<keyword evidence="11" id="KW-1185">Reference proteome</keyword>
<dbReference type="GO" id="GO:0015920">
    <property type="term" value="P:lipopolysaccharide transport"/>
    <property type="evidence" value="ECO:0007669"/>
    <property type="project" value="TreeGrafter"/>
</dbReference>
<dbReference type="AlphaFoldDB" id="A0A1E3KX02"/>
<evidence type="ECO:0000256" key="5">
    <source>
        <dbReference type="ARBA" id="ARBA00022692"/>
    </source>
</evidence>
<feature type="transmembrane region" description="Helical" evidence="8">
    <location>
        <begin position="182"/>
        <end position="198"/>
    </location>
</feature>
<comment type="similarity">
    <text evidence="2 8">Belongs to the ABC-2 integral membrane protein family.</text>
</comment>
<keyword evidence="6 8" id="KW-1133">Transmembrane helix</keyword>
<dbReference type="InterPro" id="IPR047817">
    <property type="entry name" value="ABC2_TM_bact-type"/>
</dbReference>
<feature type="transmembrane region" description="Helical" evidence="8">
    <location>
        <begin position="69"/>
        <end position="86"/>
    </location>
</feature>
<protein>
    <recommendedName>
        <fullName evidence="8">Transport permease protein</fullName>
    </recommendedName>
</protein>
<feature type="transmembrane region" description="Helical" evidence="8">
    <location>
        <begin position="241"/>
        <end position="258"/>
    </location>
</feature>
<comment type="subcellular location">
    <subcellularLocation>
        <location evidence="1 8">Cell membrane</location>
        <topology evidence="1 8">Multi-pass membrane protein</topology>
    </subcellularLocation>
</comment>
<dbReference type="Proteomes" id="UP000094578">
    <property type="component" value="Unassembled WGS sequence"/>
</dbReference>
<sequence>MKEVIRILTLFKEFYNSRSLILKLAKNDFWIKYANSQLGIMWAFVQPLMTILVYWFIFEIGFRVVPLNNIPYILWLMCGLIPWFFFSEALGNSTNSLIEYSYLVKKVVFKVSILPSIKIISSLFVHVFFMAFLLYVYFLYGYEPDIYIFQLGYYLFALCFLLLGLSYITASCVIFFRDLNQIVAIVLQFGIWLSPILWQPNLFPPKYLTLLKFNPMYYIIEGYRDSLVSKVWFWEKQEMTIYFWSVSIVIFLIGTLFYKKLKPHFADVL</sequence>
<dbReference type="EMBL" id="MDER01000114">
    <property type="protein sequence ID" value="ODP25933.1"/>
    <property type="molecule type" value="Genomic_DNA"/>
</dbReference>
<evidence type="ECO:0000256" key="1">
    <source>
        <dbReference type="ARBA" id="ARBA00004651"/>
    </source>
</evidence>
<evidence type="ECO:0000256" key="8">
    <source>
        <dbReference type="RuleBase" id="RU361157"/>
    </source>
</evidence>
<evidence type="ECO:0000313" key="10">
    <source>
        <dbReference type="EMBL" id="ODP25933.1"/>
    </source>
</evidence>
<feature type="transmembrane region" description="Helical" evidence="8">
    <location>
        <begin position="107"/>
        <end position="140"/>
    </location>
</feature>
<organism evidence="10 11">
    <name type="scientific">Paenibacillus nuruki</name>
    <dbReference type="NCBI Taxonomy" id="1886670"/>
    <lineage>
        <taxon>Bacteria</taxon>
        <taxon>Bacillati</taxon>
        <taxon>Bacillota</taxon>
        <taxon>Bacilli</taxon>
        <taxon>Bacillales</taxon>
        <taxon>Paenibacillaceae</taxon>
        <taxon>Paenibacillus</taxon>
    </lineage>
</organism>
<proteinExistence type="inferred from homology"/>
<comment type="caution">
    <text evidence="10">The sequence shown here is derived from an EMBL/GenBank/DDBJ whole genome shotgun (WGS) entry which is preliminary data.</text>
</comment>
<dbReference type="PANTHER" id="PTHR30413:SF10">
    <property type="entry name" value="CAPSULE POLYSACCHARIDE EXPORT INNER-MEMBRANE PROTEIN CTRC"/>
    <property type="match status" value="1"/>
</dbReference>
<dbReference type="PROSITE" id="PS51012">
    <property type="entry name" value="ABC_TM2"/>
    <property type="match status" value="1"/>
</dbReference>
<dbReference type="GO" id="GO:0140359">
    <property type="term" value="F:ABC-type transporter activity"/>
    <property type="evidence" value="ECO:0007669"/>
    <property type="project" value="InterPro"/>
</dbReference>
<name>A0A1E3KX02_9BACL</name>
<evidence type="ECO:0000256" key="3">
    <source>
        <dbReference type="ARBA" id="ARBA00022448"/>
    </source>
</evidence>
<evidence type="ECO:0000259" key="9">
    <source>
        <dbReference type="PROSITE" id="PS51012"/>
    </source>
</evidence>
<dbReference type="Pfam" id="PF01061">
    <property type="entry name" value="ABC2_membrane"/>
    <property type="match status" value="1"/>
</dbReference>
<keyword evidence="7 8" id="KW-0472">Membrane</keyword>
<evidence type="ECO:0000256" key="4">
    <source>
        <dbReference type="ARBA" id="ARBA00022475"/>
    </source>
</evidence>
<gene>
    <name evidence="10" type="ORF">PTI45_04733</name>
</gene>
<evidence type="ECO:0000256" key="6">
    <source>
        <dbReference type="ARBA" id="ARBA00022989"/>
    </source>
</evidence>
<dbReference type="STRING" id="1886670.PTI45_04733"/>
<evidence type="ECO:0000256" key="7">
    <source>
        <dbReference type="ARBA" id="ARBA00023136"/>
    </source>
</evidence>
<dbReference type="PATRIC" id="fig|1886670.3.peg.4759"/>
<evidence type="ECO:0000313" key="11">
    <source>
        <dbReference type="Proteomes" id="UP000094578"/>
    </source>
</evidence>